<accession>A0A484ZJQ8</accession>
<evidence type="ECO:0000313" key="1">
    <source>
        <dbReference type="EMBL" id="VFS48710.1"/>
    </source>
</evidence>
<proteinExistence type="predicted"/>
<dbReference type="AlphaFoldDB" id="A0A484ZJQ8"/>
<evidence type="ECO:0000313" key="2">
    <source>
        <dbReference type="Proteomes" id="UP000373449"/>
    </source>
</evidence>
<organism evidence="1 2">
    <name type="scientific">Budvicia aquatica</name>
    <dbReference type="NCBI Taxonomy" id="82979"/>
    <lineage>
        <taxon>Bacteria</taxon>
        <taxon>Pseudomonadati</taxon>
        <taxon>Pseudomonadota</taxon>
        <taxon>Gammaproteobacteria</taxon>
        <taxon>Enterobacterales</taxon>
        <taxon>Budviciaceae</taxon>
        <taxon>Budvicia</taxon>
    </lineage>
</organism>
<dbReference type="EMBL" id="CAADJA010000002">
    <property type="protein sequence ID" value="VFS48710.1"/>
    <property type="molecule type" value="Genomic_DNA"/>
</dbReference>
<reference evidence="1 2" key="1">
    <citation type="submission" date="2019-03" db="EMBL/GenBank/DDBJ databases">
        <authorList>
            <consortium name="Pathogen Informatics"/>
        </authorList>
    </citation>
    <scope>NUCLEOTIDE SEQUENCE [LARGE SCALE GENOMIC DNA]</scope>
    <source>
        <strain evidence="1 2">NCTC12282</strain>
    </source>
</reference>
<sequence>MFADTVSPEPELGATCALPVIERFKPIISTKEMNQIFID</sequence>
<dbReference type="Proteomes" id="UP000373449">
    <property type="component" value="Unassembled WGS sequence"/>
</dbReference>
<gene>
    <name evidence="1" type="ORF">NCTC12282_03337</name>
</gene>
<name>A0A484ZJQ8_9GAMM</name>
<protein>
    <submittedName>
        <fullName evidence="1">Uncharacterized protein</fullName>
    </submittedName>
</protein>